<evidence type="ECO:0000313" key="3">
    <source>
        <dbReference type="Proteomes" id="UP001164743"/>
    </source>
</evidence>
<accession>A0ABY7CJJ3</accession>
<evidence type="ECO:0000256" key="1">
    <source>
        <dbReference type="SAM" id="SignalP"/>
    </source>
</evidence>
<keyword evidence="1" id="KW-0732">Signal</keyword>
<gene>
    <name evidence="2" type="ORF">PtA15_5A422</name>
</gene>
<dbReference type="RefSeq" id="XP_053020404.1">
    <property type="nucleotide sequence ID" value="XM_053169182.1"/>
</dbReference>
<feature type="signal peptide" evidence="1">
    <location>
        <begin position="1"/>
        <end position="19"/>
    </location>
</feature>
<dbReference type="EMBL" id="CP110425">
    <property type="protein sequence ID" value="WAQ84849.1"/>
    <property type="molecule type" value="Genomic_DNA"/>
</dbReference>
<feature type="chain" id="PRO_5045307550" evidence="1">
    <location>
        <begin position="20"/>
        <end position="203"/>
    </location>
</feature>
<organism evidence="2 3">
    <name type="scientific">Puccinia triticina</name>
    <dbReference type="NCBI Taxonomy" id="208348"/>
    <lineage>
        <taxon>Eukaryota</taxon>
        <taxon>Fungi</taxon>
        <taxon>Dikarya</taxon>
        <taxon>Basidiomycota</taxon>
        <taxon>Pucciniomycotina</taxon>
        <taxon>Pucciniomycetes</taxon>
        <taxon>Pucciniales</taxon>
        <taxon>Pucciniaceae</taxon>
        <taxon>Puccinia</taxon>
    </lineage>
</organism>
<name>A0ABY7CJJ3_9BASI</name>
<keyword evidence="3" id="KW-1185">Reference proteome</keyword>
<proteinExistence type="predicted"/>
<sequence>MKWSTYRILGLRLIVIVSANDEFTPVGSFQQGLDPSAKSTGMRNEDIDFNELDEWLSWQKTSQSYLSEPNGQLAISAVEHTPADLSSQFHKASEKCAIKSPRDSLVAHCDSQKSCGGSLHVEVETDSTRSPQAVFAPGLTGTAATDQGVDAHGYSGRPYDMLEDFEQLQNLDEIFDLLDNCALFPYDRFTKTHTDIQSLLSEI</sequence>
<dbReference type="Proteomes" id="UP001164743">
    <property type="component" value="Chromosome 5A"/>
</dbReference>
<evidence type="ECO:0000313" key="2">
    <source>
        <dbReference type="EMBL" id="WAQ84849.1"/>
    </source>
</evidence>
<dbReference type="GeneID" id="77810077"/>
<reference evidence="2" key="1">
    <citation type="submission" date="2022-10" db="EMBL/GenBank/DDBJ databases">
        <title>Puccinia triticina Genome sequencing and assembly.</title>
        <authorList>
            <person name="Li C."/>
        </authorList>
    </citation>
    <scope>NUCLEOTIDE SEQUENCE</scope>
    <source>
        <strain evidence="2">Pt15</strain>
    </source>
</reference>
<protein>
    <submittedName>
        <fullName evidence="2">Uncharacterized protein</fullName>
    </submittedName>
</protein>